<dbReference type="Gene3D" id="1.10.287.70">
    <property type="match status" value="1"/>
</dbReference>
<dbReference type="InterPro" id="IPR046791">
    <property type="entry name" value="Polycystin_dom"/>
</dbReference>
<dbReference type="InterPro" id="IPR003915">
    <property type="entry name" value="PKD_2"/>
</dbReference>
<proteinExistence type="inferred from homology"/>
<evidence type="ECO:0000259" key="9">
    <source>
        <dbReference type="Pfam" id="PF08016"/>
    </source>
</evidence>
<comment type="subcellular location">
    <subcellularLocation>
        <location evidence="1">Membrane</location>
        <topology evidence="1">Multi-pass membrane protein</topology>
    </subcellularLocation>
</comment>
<dbReference type="WBParaSite" id="maker-uti_cns_0008818-snap-gene-0.4-mRNA-1">
    <property type="protein sequence ID" value="maker-uti_cns_0008818-snap-gene-0.4-mRNA-1"/>
    <property type="gene ID" value="maker-uti_cns_0008818-snap-gene-0.4"/>
</dbReference>
<dbReference type="AlphaFoldDB" id="A0A1I8HYH1"/>
<name>A0A1I8HYH1_9PLAT</name>
<reference evidence="12" key="1">
    <citation type="submission" date="2016-11" db="UniProtKB">
        <authorList>
            <consortium name="WormBaseParasite"/>
        </authorList>
    </citation>
    <scope>IDENTIFICATION</scope>
</reference>
<evidence type="ECO:0000256" key="1">
    <source>
        <dbReference type="ARBA" id="ARBA00004141"/>
    </source>
</evidence>
<evidence type="ECO:0000259" key="10">
    <source>
        <dbReference type="Pfam" id="PF20519"/>
    </source>
</evidence>
<keyword evidence="4 8" id="KW-1133">Transmembrane helix</keyword>
<feature type="transmembrane region" description="Helical" evidence="8">
    <location>
        <begin position="371"/>
        <end position="392"/>
    </location>
</feature>
<organism evidence="11 12">
    <name type="scientific">Macrostomum lignano</name>
    <dbReference type="NCBI Taxonomy" id="282301"/>
    <lineage>
        <taxon>Eukaryota</taxon>
        <taxon>Metazoa</taxon>
        <taxon>Spiralia</taxon>
        <taxon>Lophotrochozoa</taxon>
        <taxon>Platyhelminthes</taxon>
        <taxon>Rhabditophora</taxon>
        <taxon>Macrostomorpha</taxon>
        <taxon>Macrostomida</taxon>
        <taxon>Macrostomidae</taxon>
        <taxon>Macrostomum</taxon>
    </lineage>
</organism>
<dbReference type="InterPro" id="IPR051223">
    <property type="entry name" value="Polycystin"/>
</dbReference>
<keyword evidence="6" id="KW-0325">Glycoprotein</keyword>
<feature type="region of interest" description="Disordered" evidence="7">
    <location>
        <begin position="583"/>
        <end position="606"/>
    </location>
</feature>
<protein>
    <submittedName>
        <fullName evidence="12">PKD_channel domain-containing protein</fullName>
    </submittedName>
</protein>
<dbReference type="Proteomes" id="UP000095280">
    <property type="component" value="Unplaced"/>
</dbReference>
<dbReference type="GO" id="GO:0005262">
    <property type="term" value="F:calcium channel activity"/>
    <property type="evidence" value="ECO:0007669"/>
    <property type="project" value="TreeGrafter"/>
</dbReference>
<dbReference type="PANTHER" id="PTHR10877">
    <property type="entry name" value="POLYCYSTIN FAMILY MEMBER"/>
    <property type="match status" value="1"/>
</dbReference>
<dbReference type="Pfam" id="PF20519">
    <property type="entry name" value="Polycystin_dom"/>
    <property type="match status" value="1"/>
</dbReference>
<keyword evidence="5 8" id="KW-0472">Membrane</keyword>
<feature type="domain" description="Polycystin" evidence="10">
    <location>
        <begin position="74"/>
        <end position="275"/>
    </location>
</feature>
<evidence type="ECO:0000256" key="5">
    <source>
        <dbReference type="ARBA" id="ARBA00023136"/>
    </source>
</evidence>
<evidence type="ECO:0000256" key="7">
    <source>
        <dbReference type="SAM" id="MobiDB-lite"/>
    </source>
</evidence>
<dbReference type="Pfam" id="PF08016">
    <property type="entry name" value="PKD_channel"/>
    <property type="match status" value="1"/>
</dbReference>
<keyword evidence="11" id="KW-1185">Reference proteome</keyword>
<feature type="domain" description="Polycystin cation channel PKD1/PKD2" evidence="9">
    <location>
        <begin position="278"/>
        <end position="499"/>
    </location>
</feature>
<evidence type="ECO:0000256" key="4">
    <source>
        <dbReference type="ARBA" id="ARBA00022989"/>
    </source>
</evidence>
<comment type="similarity">
    <text evidence="2">Belongs to the polycystin family.</text>
</comment>
<dbReference type="PANTHER" id="PTHR10877:SF150">
    <property type="entry name" value="REJ DOMAIN-CONTAINING PROTEIN"/>
    <property type="match status" value="1"/>
</dbReference>
<dbReference type="InterPro" id="IPR013122">
    <property type="entry name" value="PKD1_2_channel"/>
</dbReference>
<dbReference type="GO" id="GO:0050982">
    <property type="term" value="P:detection of mechanical stimulus"/>
    <property type="evidence" value="ECO:0007669"/>
    <property type="project" value="TreeGrafter"/>
</dbReference>
<evidence type="ECO:0000256" key="2">
    <source>
        <dbReference type="ARBA" id="ARBA00007200"/>
    </source>
</evidence>
<evidence type="ECO:0000256" key="8">
    <source>
        <dbReference type="SAM" id="Phobius"/>
    </source>
</evidence>
<evidence type="ECO:0000256" key="6">
    <source>
        <dbReference type="ARBA" id="ARBA00023180"/>
    </source>
</evidence>
<evidence type="ECO:0000313" key="12">
    <source>
        <dbReference type="WBParaSite" id="maker-uti_cns_0008818-snap-gene-0.4-mRNA-1"/>
    </source>
</evidence>
<dbReference type="GO" id="GO:0016020">
    <property type="term" value="C:membrane"/>
    <property type="evidence" value="ECO:0007669"/>
    <property type="project" value="UniProtKB-SubCell"/>
</dbReference>
<sequence>GFRYIHEIEENDQNNQLKSKAKRTSIEIVGSFILLALLYCICYGNLDPCTFNLHTSIKNHLFKASNPKVPATGLENVNTAAEYYVYLQSTLLPRLFPVQALGQNLSSARGKFIADLVGFRLGHATLRQLRIRPVDVQAIAKSADYSFQADTRQCFYPGWKVPRDCNFTDSVNALDLAFLGLSARRTNSLPFWGTMHMYAGGGYTAVLPNNFDEASSLVHQLNSSNWIDNYTRTVFVELDLFYPDVNLFSSVVFATEFFAYGGAQSVAQLYTTKLYRYVGVLGLFALITEIMTGLLTLGLLVKTILDIKRERWDYLKSPWNIYTLASFVCLVAAAGFYILRSMATVSSLEAMQNASGLSTNLRYVMYLNETFFYLLGAATFLVQVSFLNMVRFSRNLNHLLGTLTRSLNQLRSFFWVFIIVFMAFTLSQYLIIGTLEKPFRSVQASMITQFSAMLGKFDVSYIVRNGLLARIVFLAYITFIMYIVLNMFVSILNDSYEEVRVEMETAPDEEDFKIIDYIIESVSKIVRGRPQQEYTETVEDDWLSRAEDVEVRLTDTNERLGREQEDAVDVALRHLIKRCMDARSPTDGAKQQEAGINAAAEDGSDQ</sequence>
<dbReference type="PRINTS" id="PR01433">
    <property type="entry name" value="POLYCYSTIN2"/>
</dbReference>
<keyword evidence="3 8" id="KW-0812">Transmembrane</keyword>
<accession>A0A1I8HYH1</accession>
<dbReference type="GO" id="GO:0005509">
    <property type="term" value="F:calcium ion binding"/>
    <property type="evidence" value="ECO:0007669"/>
    <property type="project" value="InterPro"/>
</dbReference>
<feature type="transmembrane region" description="Helical" evidence="8">
    <location>
        <begin position="321"/>
        <end position="339"/>
    </location>
</feature>
<feature type="transmembrane region" description="Helical" evidence="8">
    <location>
        <begin position="413"/>
        <end position="432"/>
    </location>
</feature>
<evidence type="ECO:0000256" key="3">
    <source>
        <dbReference type="ARBA" id="ARBA00022692"/>
    </source>
</evidence>
<feature type="transmembrane region" description="Helical" evidence="8">
    <location>
        <begin position="274"/>
        <end position="300"/>
    </location>
</feature>
<feature type="transmembrane region" description="Helical" evidence="8">
    <location>
        <begin position="467"/>
        <end position="492"/>
    </location>
</feature>
<evidence type="ECO:0000313" key="11">
    <source>
        <dbReference type="Proteomes" id="UP000095280"/>
    </source>
</evidence>